<dbReference type="Proteomes" id="UP001500967">
    <property type="component" value="Unassembled WGS sequence"/>
</dbReference>
<keyword evidence="2" id="KW-1185">Reference proteome</keyword>
<dbReference type="EMBL" id="BAAAGX010000003">
    <property type="protein sequence ID" value="GAA0223474.1"/>
    <property type="molecule type" value="Genomic_DNA"/>
</dbReference>
<comment type="caution">
    <text evidence="1">The sequence shown here is derived from an EMBL/GenBank/DDBJ whole genome shotgun (WGS) entry which is preliminary data.</text>
</comment>
<name>A0ABN0TJU2_9ACTN</name>
<protein>
    <submittedName>
        <fullName evidence="1">Uncharacterized protein</fullName>
    </submittedName>
</protein>
<accession>A0ABN0TJU2</accession>
<proteinExistence type="predicted"/>
<evidence type="ECO:0000313" key="1">
    <source>
        <dbReference type="EMBL" id="GAA0223474.1"/>
    </source>
</evidence>
<reference evidence="1 2" key="1">
    <citation type="journal article" date="2019" name="Int. J. Syst. Evol. Microbiol.">
        <title>The Global Catalogue of Microorganisms (GCM) 10K type strain sequencing project: providing services to taxonomists for standard genome sequencing and annotation.</title>
        <authorList>
            <consortium name="The Broad Institute Genomics Platform"/>
            <consortium name="The Broad Institute Genome Sequencing Center for Infectious Disease"/>
            <person name="Wu L."/>
            <person name="Ma J."/>
        </authorList>
    </citation>
    <scope>NUCLEOTIDE SEQUENCE [LARGE SCALE GENOMIC DNA]</scope>
    <source>
        <strain evidence="1 2">JCM 10425</strain>
    </source>
</reference>
<sequence length="70" mass="8117">MRIRRRARPSAGKRAIYARCPRLPLAYEVEGDRIKVSRATPWLSMDGARQIWEMGPDATPRAVVIRARRR</sequence>
<evidence type="ECO:0000313" key="2">
    <source>
        <dbReference type="Proteomes" id="UP001500967"/>
    </source>
</evidence>
<gene>
    <name evidence="1" type="ORF">GCM10009539_05810</name>
</gene>
<organism evidence="1 2">
    <name type="scientific">Cryptosporangium japonicum</name>
    <dbReference type="NCBI Taxonomy" id="80872"/>
    <lineage>
        <taxon>Bacteria</taxon>
        <taxon>Bacillati</taxon>
        <taxon>Actinomycetota</taxon>
        <taxon>Actinomycetes</taxon>
        <taxon>Cryptosporangiales</taxon>
        <taxon>Cryptosporangiaceae</taxon>
        <taxon>Cryptosporangium</taxon>
    </lineage>
</organism>